<dbReference type="InterPro" id="IPR017857">
    <property type="entry name" value="Coagulation_fac-like_Gla_dom"/>
</dbReference>
<dbReference type="SMART" id="SM00069">
    <property type="entry name" value="GLA"/>
    <property type="match status" value="1"/>
</dbReference>
<dbReference type="PANTHER" id="PTHR24278">
    <property type="entry name" value="COAGULATION FACTOR"/>
    <property type="match status" value="1"/>
</dbReference>
<keyword evidence="3" id="KW-1133">Transmembrane helix</keyword>
<reference evidence="7" key="1">
    <citation type="submission" date="2025-08" db="UniProtKB">
        <authorList>
            <consortium name="RefSeq"/>
        </authorList>
    </citation>
    <scope>IDENTIFICATION</scope>
    <source>
        <tissue evidence="7">Blood</tissue>
    </source>
</reference>
<dbReference type="GO" id="GO:0005886">
    <property type="term" value="C:plasma membrane"/>
    <property type="evidence" value="ECO:0007669"/>
    <property type="project" value="TreeGrafter"/>
</dbReference>
<evidence type="ECO:0000256" key="2">
    <source>
        <dbReference type="SAM" id="MobiDB-lite"/>
    </source>
</evidence>
<dbReference type="PROSITE" id="PS50998">
    <property type="entry name" value="GLA_2"/>
    <property type="match status" value="1"/>
</dbReference>
<dbReference type="PRINTS" id="PR00001">
    <property type="entry name" value="GLABLOOD"/>
</dbReference>
<dbReference type="SUPFAM" id="SSF57630">
    <property type="entry name" value="GLA-domain"/>
    <property type="match status" value="1"/>
</dbReference>
<dbReference type="Proteomes" id="UP001190640">
    <property type="component" value="Chromosome 12"/>
</dbReference>
<dbReference type="GeneID" id="129338821"/>
<keyword evidence="6" id="KW-1185">Reference proteome</keyword>
<protein>
    <submittedName>
        <fullName evidence="7">Transmembrane gamma-carboxyglutamic acid protein 2</fullName>
    </submittedName>
</protein>
<dbReference type="KEGG" id="emc:129338821"/>
<dbReference type="Pfam" id="PF00594">
    <property type="entry name" value="Gla"/>
    <property type="match status" value="1"/>
</dbReference>
<dbReference type="CTD" id="5639"/>
<dbReference type="GO" id="GO:0005615">
    <property type="term" value="C:extracellular space"/>
    <property type="evidence" value="ECO:0007669"/>
    <property type="project" value="TreeGrafter"/>
</dbReference>
<evidence type="ECO:0000256" key="3">
    <source>
        <dbReference type="SAM" id="Phobius"/>
    </source>
</evidence>
<feature type="domain" description="Gla" evidence="5">
    <location>
        <begin position="50"/>
        <end position="96"/>
    </location>
</feature>
<sequence length="201" mass="22494">MWYPPGLLLLLQALAPSLAGSLWRQSKDQRDQVFLDESTAHKFLGRKLLYNHWDFELIVPDNLERECIEEVCNYEEAHEVFEDDFKTNEFWETYPHNGRGGARSPGVDVAGLVAGLIAALVATVMFVIVALYCLKYRAKERSRSSTTQENHETPLACFSEMPKPETAPGLPSYEQALASSGVHDAPPPPYNRNSTNTAPPT</sequence>
<evidence type="ECO:0000259" key="5">
    <source>
        <dbReference type="PROSITE" id="PS50998"/>
    </source>
</evidence>
<dbReference type="AlphaFoldDB" id="A0AA97LC01"/>
<name>A0AA97LC01_EUBMA</name>
<keyword evidence="3 7" id="KW-0812">Transmembrane</keyword>
<dbReference type="RefSeq" id="XP_054849301.1">
    <property type="nucleotide sequence ID" value="XM_054993326.1"/>
</dbReference>
<dbReference type="Gene3D" id="4.10.740.10">
    <property type="entry name" value="Coagulation Factor IX"/>
    <property type="match status" value="1"/>
</dbReference>
<evidence type="ECO:0000313" key="7">
    <source>
        <dbReference type="RefSeq" id="XP_054849301.1"/>
    </source>
</evidence>
<evidence type="ECO:0000256" key="1">
    <source>
        <dbReference type="ARBA" id="ARBA00023157"/>
    </source>
</evidence>
<keyword evidence="1" id="KW-1015">Disulfide bond</keyword>
<dbReference type="FunFam" id="4.10.740.10:FF:000001">
    <property type="entry name" value="vitamin K-dependent protein S"/>
    <property type="match status" value="1"/>
</dbReference>
<feature type="signal peptide" evidence="4">
    <location>
        <begin position="1"/>
        <end position="19"/>
    </location>
</feature>
<gene>
    <name evidence="7" type="primary">PRRG2</name>
</gene>
<dbReference type="InterPro" id="IPR035972">
    <property type="entry name" value="GLA-like_dom_SF"/>
</dbReference>
<feature type="transmembrane region" description="Helical" evidence="3">
    <location>
        <begin position="109"/>
        <end position="134"/>
    </location>
</feature>
<dbReference type="GO" id="GO:0005509">
    <property type="term" value="F:calcium ion binding"/>
    <property type="evidence" value="ECO:0007669"/>
    <property type="project" value="InterPro"/>
</dbReference>
<accession>A0AA97LC01</accession>
<dbReference type="PANTHER" id="PTHR24278:SF38">
    <property type="entry name" value="TRANSMEMBRANE GAMMA-CARBOXYGLUTAMIC ACID PROTEIN 4"/>
    <property type="match status" value="1"/>
</dbReference>
<keyword evidence="4" id="KW-0732">Signal</keyword>
<evidence type="ECO:0000256" key="4">
    <source>
        <dbReference type="SAM" id="SignalP"/>
    </source>
</evidence>
<organism evidence="6 7">
    <name type="scientific">Eublepharis macularius</name>
    <name type="common">Leopard gecko</name>
    <name type="synonym">Cyrtodactylus macularius</name>
    <dbReference type="NCBI Taxonomy" id="481883"/>
    <lineage>
        <taxon>Eukaryota</taxon>
        <taxon>Metazoa</taxon>
        <taxon>Chordata</taxon>
        <taxon>Craniata</taxon>
        <taxon>Vertebrata</taxon>
        <taxon>Euteleostomi</taxon>
        <taxon>Lepidosauria</taxon>
        <taxon>Squamata</taxon>
        <taxon>Bifurcata</taxon>
        <taxon>Gekkota</taxon>
        <taxon>Eublepharidae</taxon>
        <taxon>Eublepharinae</taxon>
        <taxon>Eublepharis</taxon>
    </lineage>
</organism>
<feature type="compositionally biased region" description="Polar residues" evidence="2">
    <location>
        <begin position="191"/>
        <end position="201"/>
    </location>
</feature>
<evidence type="ECO:0000313" key="6">
    <source>
        <dbReference type="Proteomes" id="UP001190640"/>
    </source>
</evidence>
<proteinExistence type="predicted"/>
<keyword evidence="3" id="KW-0472">Membrane</keyword>
<feature type="chain" id="PRO_5041665913" evidence="4">
    <location>
        <begin position="20"/>
        <end position="201"/>
    </location>
</feature>
<dbReference type="InterPro" id="IPR000294">
    <property type="entry name" value="GLA_domain"/>
</dbReference>
<dbReference type="InterPro" id="IPR050442">
    <property type="entry name" value="Peptidase_S1_coag_factors"/>
</dbReference>
<feature type="region of interest" description="Disordered" evidence="2">
    <location>
        <begin position="142"/>
        <end position="201"/>
    </location>
</feature>
<dbReference type="PROSITE" id="PS00011">
    <property type="entry name" value="GLA_1"/>
    <property type="match status" value="1"/>
</dbReference>